<comment type="caution">
    <text evidence="1">The sequence shown here is derived from an EMBL/GenBank/DDBJ whole genome shotgun (WGS) entry which is preliminary data.</text>
</comment>
<sequence length="155" mass="17319">MAEILLGRPLLKAMGFDFNEHLQCIAPFSHRESEEELQEGKCTLALASYRGVNFSDIEEDPIQLSECLQARFGSDTVTDIAIMCAVDDAKKNGLSAASTEKLQALLKKTVVVLESSWDHTQLQTYARSRSNLHRTPSRITPQRPVLNYTKSVHQA</sequence>
<accession>A0A2V3IV51</accession>
<dbReference type="EMBL" id="NBIV01000048">
    <property type="protein sequence ID" value="PXF45965.1"/>
    <property type="molecule type" value="Genomic_DNA"/>
</dbReference>
<reference evidence="1 2" key="1">
    <citation type="journal article" date="2018" name="Mol. Biol. Evol.">
        <title>Analysis of the draft genome of the red seaweed Gracilariopsis chorda provides insights into genome size evolution in Rhodophyta.</title>
        <authorList>
            <person name="Lee J."/>
            <person name="Yang E.C."/>
            <person name="Graf L."/>
            <person name="Yang J.H."/>
            <person name="Qiu H."/>
            <person name="Zel Zion U."/>
            <person name="Chan C.X."/>
            <person name="Stephens T.G."/>
            <person name="Weber A.P.M."/>
            <person name="Boo G.H."/>
            <person name="Boo S.M."/>
            <person name="Kim K.M."/>
            <person name="Shin Y."/>
            <person name="Jung M."/>
            <person name="Lee S.J."/>
            <person name="Yim H.S."/>
            <person name="Lee J.H."/>
            <person name="Bhattacharya D."/>
            <person name="Yoon H.S."/>
        </authorList>
    </citation>
    <scope>NUCLEOTIDE SEQUENCE [LARGE SCALE GENOMIC DNA]</scope>
    <source>
        <strain evidence="1 2">SKKU-2015</strain>
        <tissue evidence="1">Whole body</tissue>
    </source>
</reference>
<organism evidence="1 2">
    <name type="scientific">Gracilariopsis chorda</name>
    <dbReference type="NCBI Taxonomy" id="448386"/>
    <lineage>
        <taxon>Eukaryota</taxon>
        <taxon>Rhodophyta</taxon>
        <taxon>Florideophyceae</taxon>
        <taxon>Rhodymeniophycidae</taxon>
        <taxon>Gracilariales</taxon>
        <taxon>Gracilariaceae</taxon>
        <taxon>Gracilariopsis</taxon>
    </lineage>
</organism>
<evidence type="ECO:0000313" key="2">
    <source>
        <dbReference type="Proteomes" id="UP000247409"/>
    </source>
</evidence>
<name>A0A2V3IV51_9FLOR</name>
<keyword evidence="2" id="KW-1185">Reference proteome</keyword>
<dbReference type="AlphaFoldDB" id="A0A2V3IV51"/>
<dbReference type="Proteomes" id="UP000247409">
    <property type="component" value="Unassembled WGS sequence"/>
</dbReference>
<evidence type="ECO:0000313" key="1">
    <source>
        <dbReference type="EMBL" id="PXF45965.1"/>
    </source>
</evidence>
<proteinExistence type="predicted"/>
<protein>
    <submittedName>
        <fullName evidence="1">Uncharacterized protein</fullName>
    </submittedName>
</protein>
<gene>
    <name evidence="1" type="ORF">BWQ96_04278</name>
</gene>